<dbReference type="AlphaFoldDB" id="N6TD17"/>
<dbReference type="OrthoDB" id="25571at2759"/>
<dbReference type="GO" id="GO:0006289">
    <property type="term" value="P:nucleotide-excision repair"/>
    <property type="evidence" value="ECO:0007669"/>
    <property type="project" value="TreeGrafter"/>
</dbReference>
<dbReference type="GO" id="GO:0003697">
    <property type="term" value="F:single-stranded DNA binding"/>
    <property type="evidence" value="ECO:0007669"/>
    <property type="project" value="TreeGrafter"/>
</dbReference>
<dbReference type="SUPFAM" id="SSF46785">
    <property type="entry name" value="Winged helix' DNA-binding domain"/>
    <property type="match status" value="1"/>
</dbReference>
<evidence type="ECO:0000256" key="2">
    <source>
        <dbReference type="ARBA" id="ARBA00007815"/>
    </source>
</evidence>
<evidence type="ECO:0000256" key="5">
    <source>
        <dbReference type="SAM" id="MobiDB-lite"/>
    </source>
</evidence>
<dbReference type="CDD" id="cd04478">
    <property type="entry name" value="RPA2_DBD_D"/>
    <property type="match status" value="1"/>
</dbReference>
<proteinExistence type="inferred from homology"/>
<dbReference type="Pfam" id="PF08784">
    <property type="entry name" value="RPA_C"/>
    <property type="match status" value="1"/>
</dbReference>
<name>N6TD17_DENPD</name>
<dbReference type="GO" id="GO:0006260">
    <property type="term" value="P:DNA replication"/>
    <property type="evidence" value="ECO:0007669"/>
    <property type="project" value="TreeGrafter"/>
</dbReference>
<keyword evidence="9" id="KW-1185">Reference proteome</keyword>
<evidence type="ECO:0000256" key="1">
    <source>
        <dbReference type="ARBA" id="ARBA00004123"/>
    </source>
</evidence>
<dbReference type="OMA" id="SFGNKRY"/>
<feature type="non-terminal residue" evidence="7">
    <location>
        <position position="1"/>
    </location>
</feature>
<dbReference type="SUPFAM" id="SSF50249">
    <property type="entry name" value="Nucleic acid-binding proteins"/>
    <property type="match status" value="1"/>
</dbReference>
<evidence type="ECO:0000313" key="9">
    <source>
        <dbReference type="Proteomes" id="UP000019118"/>
    </source>
</evidence>
<feature type="domain" description="Replication protein A C-terminal" evidence="6">
    <location>
        <begin position="162"/>
        <end position="258"/>
    </location>
</feature>
<keyword evidence="3" id="KW-0238">DNA-binding</keyword>
<protein>
    <recommendedName>
        <fullName evidence="6">Replication protein A C-terminal domain-containing protein</fullName>
    </recommendedName>
</protein>
<dbReference type="InterPro" id="IPR040260">
    <property type="entry name" value="RFA2-like"/>
</dbReference>
<evidence type="ECO:0000259" key="6">
    <source>
        <dbReference type="Pfam" id="PF08784"/>
    </source>
</evidence>
<dbReference type="PANTHER" id="PTHR13989">
    <property type="entry name" value="REPLICATION PROTEIN A-RELATED"/>
    <property type="match status" value="1"/>
</dbReference>
<dbReference type="EnsemblMetazoa" id="XM_019902396.1">
    <property type="protein sequence ID" value="XP_019757955.1"/>
    <property type="gene ID" value="LOC109536262"/>
</dbReference>
<dbReference type="GO" id="GO:0035861">
    <property type="term" value="C:site of double-strand break"/>
    <property type="evidence" value="ECO:0007669"/>
    <property type="project" value="TreeGrafter"/>
</dbReference>
<dbReference type="PANTHER" id="PTHR13989:SF16">
    <property type="entry name" value="REPLICATION PROTEIN A2"/>
    <property type="match status" value="1"/>
</dbReference>
<reference evidence="7 9" key="1">
    <citation type="journal article" date="2013" name="Genome Biol.">
        <title>Draft genome of the mountain pine beetle, Dendroctonus ponderosae Hopkins, a major forest pest.</title>
        <authorList>
            <person name="Keeling C.I."/>
            <person name="Yuen M.M."/>
            <person name="Liao N.Y."/>
            <person name="Docking T.R."/>
            <person name="Chan S.K."/>
            <person name="Taylor G.A."/>
            <person name="Palmquist D.L."/>
            <person name="Jackman S.D."/>
            <person name="Nguyen A."/>
            <person name="Li M."/>
            <person name="Henderson H."/>
            <person name="Janes J.K."/>
            <person name="Zhao Y."/>
            <person name="Pandoh P."/>
            <person name="Moore R."/>
            <person name="Sperling F.A."/>
            <person name="Huber D.P."/>
            <person name="Birol I."/>
            <person name="Jones S.J."/>
            <person name="Bohlmann J."/>
        </authorList>
    </citation>
    <scope>NUCLEOTIDE SEQUENCE</scope>
</reference>
<dbReference type="InterPro" id="IPR036390">
    <property type="entry name" value="WH_DNA-bd_sf"/>
</dbReference>
<reference evidence="8" key="2">
    <citation type="submission" date="2024-08" db="UniProtKB">
        <authorList>
            <consortium name="EnsemblMetazoa"/>
        </authorList>
    </citation>
    <scope>IDENTIFICATION</scope>
</reference>
<dbReference type="InterPro" id="IPR036388">
    <property type="entry name" value="WH-like_DNA-bd_sf"/>
</dbReference>
<dbReference type="HOGENOM" id="CLU_051033_1_1_1"/>
<comment type="similarity">
    <text evidence="2">Belongs to the replication factor A protein 2 family.</text>
</comment>
<evidence type="ECO:0000256" key="4">
    <source>
        <dbReference type="ARBA" id="ARBA00023242"/>
    </source>
</evidence>
<sequence>MWNTGYNSGFNDSNAGGFLNNTTNNDSPSGKEPKSVRRLQSVVPLVVRMLRDSGDDFKLFGMPVQIVSLVGILLEFDVQSTKASYTIQDHTGSIKAIFWLEGENGDEACKMPAVKEGGYVKVYGTIRNQEGEKALMVLKMFPIDDCNIILTHLMEVIDTRLQAEVMSKNTAEQIKQNNPGASLANSMTMFDENVVDNGQHNLSGIQLKVYKFLQSVQGQAGPDRASILAHFPSNQRKDANEALEFLVNEGHAYSTIDNDHFKPTDV</sequence>
<feature type="region of interest" description="Disordered" evidence="5">
    <location>
        <begin position="17"/>
        <end position="36"/>
    </location>
</feature>
<keyword evidence="4" id="KW-0539">Nucleus</keyword>
<dbReference type="Proteomes" id="UP000019118">
    <property type="component" value="Unassembled WGS sequence"/>
</dbReference>
<evidence type="ECO:0000256" key="3">
    <source>
        <dbReference type="ARBA" id="ARBA00023125"/>
    </source>
</evidence>
<gene>
    <name evidence="8" type="primary">109536262</name>
    <name evidence="7" type="ORF">YQE_05380</name>
</gene>
<dbReference type="Gene3D" id="1.10.10.10">
    <property type="entry name" value="Winged helix-like DNA-binding domain superfamily/Winged helix DNA-binding domain"/>
    <property type="match status" value="1"/>
</dbReference>
<accession>N6TD17</accession>
<dbReference type="InterPro" id="IPR012340">
    <property type="entry name" value="NA-bd_OB-fold"/>
</dbReference>
<dbReference type="GO" id="GO:0005662">
    <property type="term" value="C:DNA replication factor A complex"/>
    <property type="evidence" value="ECO:0007669"/>
    <property type="project" value="TreeGrafter"/>
</dbReference>
<dbReference type="Gene3D" id="2.40.50.140">
    <property type="entry name" value="Nucleic acid-binding proteins"/>
    <property type="match status" value="1"/>
</dbReference>
<organism evidence="7">
    <name type="scientific">Dendroctonus ponderosae</name>
    <name type="common">Mountain pine beetle</name>
    <dbReference type="NCBI Taxonomy" id="77166"/>
    <lineage>
        <taxon>Eukaryota</taxon>
        <taxon>Metazoa</taxon>
        <taxon>Ecdysozoa</taxon>
        <taxon>Arthropoda</taxon>
        <taxon>Hexapoda</taxon>
        <taxon>Insecta</taxon>
        <taxon>Pterygota</taxon>
        <taxon>Neoptera</taxon>
        <taxon>Endopterygota</taxon>
        <taxon>Coleoptera</taxon>
        <taxon>Polyphaga</taxon>
        <taxon>Cucujiformia</taxon>
        <taxon>Curculionidae</taxon>
        <taxon>Scolytinae</taxon>
        <taxon>Dendroctonus</taxon>
    </lineage>
</organism>
<dbReference type="InterPro" id="IPR014892">
    <property type="entry name" value="RPA_C"/>
</dbReference>
<feature type="compositionally biased region" description="Polar residues" evidence="5">
    <location>
        <begin position="17"/>
        <end position="28"/>
    </location>
</feature>
<comment type="subcellular location">
    <subcellularLocation>
        <location evidence="1">Nucleus</location>
    </subcellularLocation>
</comment>
<dbReference type="GO" id="GO:0000781">
    <property type="term" value="C:chromosome, telomeric region"/>
    <property type="evidence" value="ECO:0007669"/>
    <property type="project" value="TreeGrafter"/>
</dbReference>
<evidence type="ECO:0000313" key="7">
    <source>
        <dbReference type="EMBL" id="ENN78229.1"/>
    </source>
</evidence>
<evidence type="ECO:0000313" key="8">
    <source>
        <dbReference type="EnsemblMetazoa" id="XP_019757955.1"/>
    </source>
</evidence>
<dbReference type="KEGG" id="dpa:109536262"/>
<dbReference type="EMBL" id="KB740923">
    <property type="protein sequence ID" value="ENN78229.1"/>
    <property type="molecule type" value="Genomic_DNA"/>
</dbReference>
<dbReference type="GO" id="GO:0000724">
    <property type="term" value="P:double-strand break repair via homologous recombination"/>
    <property type="evidence" value="ECO:0007669"/>
    <property type="project" value="TreeGrafter"/>
</dbReference>